<gene>
    <name evidence="1" type="ORF">AAFF_G00352200</name>
</gene>
<name>A0AAD7SJ45_9TELE</name>
<keyword evidence="2" id="KW-1185">Reference proteome</keyword>
<evidence type="ECO:0000313" key="2">
    <source>
        <dbReference type="Proteomes" id="UP001221898"/>
    </source>
</evidence>
<protein>
    <submittedName>
        <fullName evidence="1">Uncharacterized protein</fullName>
    </submittedName>
</protein>
<accession>A0AAD7SJ45</accession>
<sequence>MAGTRWLHTSSLGEVVIDVWTTQALAGVGRPLDLPDTEGLTPEQYHQFRELIHRSAGGFAAQEEDFGKTDAVLHNIL</sequence>
<dbReference type="EMBL" id="JAINUG010000058">
    <property type="protein sequence ID" value="KAJ8403448.1"/>
    <property type="molecule type" value="Genomic_DNA"/>
</dbReference>
<dbReference type="Proteomes" id="UP001221898">
    <property type="component" value="Unassembled WGS sequence"/>
</dbReference>
<comment type="caution">
    <text evidence="1">The sequence shown here is derived from an EMBL/GenBank/DDBJ whole genome shotgun (WGS) entry which is preliminary data.</text>
</comment>
<evidence type="ECO:0000313" key="1">
    <source>
        <dbReference type="EMBL" id="KAJ8403448.1"/>
    </source>
</evidence>
<organism evidence="1 2">
    <name type="scientific">Aldrovandia affinis</name>
    <dbReference type="NCBI Taxonomy" id="143900"/>
    <lineage>
        <taxon>Eukaryota</taxon>
        <taxon>Metazoa</taxon>
        <taxon>Chordata</taxon>
        <taxon>Craniata</taxon>
        <taxon>Vertebrata</taxon>
        <taxon>Euteleostomi</taxon>
        <taxon>Actinopterygii</taxon>
        <taxon>Neopterygii</taxon>
        <taxon>Teleostei</taxon>
        <taxon>Notacanthiformes</taxon>
        <taxon>Halosauridae</taxon>
        <taxon>Aldrovandia</taxon>
    </lineage>
</organism>
<reference evidence="1" key="1">
    <citation type="journal article" date="2023" name="Science">
        <title>Genome structures resolve the early diversification of teleost fishes.</title>
        <authorList>
            <person name="Parey E."/>
            <person name="Louis A."/>
            <person name="Montfort J."/>
            <person name="Bouchez O."/>
            <person name="Roques C."/>
            <person name="Iampietro C."/>
            <person name="Lluch J."/>
            <person name="Castinel A."/>
            <person name="Donnadieu C."/>
            <person name="Desvignes T."/>
            <person name="Floi Bucao C."/>
            <person name="Jouanno E."/>
            <person name="Wen M."/>
            <person name="Mejri S."/>
            <person name="Dirks R."/>
            <person name="Jansen H."/>
            <person name="Henkel C."/>
            <person name="Chen W.J."/>
            <person name="Zahm M."/>
            <person name="Cabau C."/>
            <person name="Klopp C."/>
            <person name="Thompson A.W."/>
            <person name="Robinson-Rechavi M."/>
            <person name="Braasch I."/>
            <person name="Lecointre G."/>
            <person name="Bobe J."/>
            <person name="Postlethwait J.H."/>
            <person name="Berthelot C."/>
            <person name="Roest Crollius H."/>
            <person name="Guiguen Y."/>
        </authorList>
    </citation>
    <scope>NUCLEOTIDE SEQUENCE</scope>
    <source>
        <strain evidence="1">NC1722</strain>
    </source>
</reference>
<dbReference type="AlphaFoldDB" id="A0AAD7SJ45"/>
<proteinExistence type="predicted"/>